<dbReference type="Proteomes" id="UP001417504">
    <property type="component" value="Unassembled WGS sequence"/>
</dbReference>
<reference evidence="3 4" key="1">
    <citation type="submission" date="2024-01" db="EMBL/GenBank/DDBJ databases">
        <title>Genome assemblies of Stephania.</title>
        <authorList>
            <person name="Yang L."/>
        </authorList>
    </citation>
    <scope>NUCLEOTIDE SEQUENCE [LARGE SCALE GENOMIC DNA]</scope>
    <source>
        <strain evidence="3">QJT</strain>
        <tissue evidence="3">Leaf</tissue>
    </source>
</reference>
<evidence type="ECO:0000313" key="4">
    <source>
        <dbReference type="Proteomes" id="UP001417504"/>
    </source>
</evidence>
<comment type="caution">
    <text evidence="3">The sequence shown here is derived from an EMBL/GenBank/DDBJ whole genome shotgun (WGS) entry which is preliminary data.</text>
</comment>
<dbReference type="EMBL" id="JBBNAE010000004">
    <property type="protein sequence ID" value="KAK9131399.1"/>
    <property type="molecule type" value="Genomic_DNA"/>
</dbReference>
<feature type="domain" description="No apical meristem-associated C-terminal" evidence="2">
    <location>
        <begin position="63"/>
        <end position="150"/>
    </location>
</feature>
<name>A0AAP0JC90_9MAGN</name>
<feature type="compositionally biased region" description="Polar residues" evidence="1">
    <location>
        <begin position="106"/>
        <end position="116"/>
    </location>
</feature>
<proteinExistence type="predicted"/>
<feature type="region of interest" description="Disordered" evidence="1">
    <location>
        <begin position="89"/>
        <end position="159"/>
    </location>
</feature>
<accession>A0AAP0JC90</accession>
<gene>
    <name evidence="3" type="ORF">Sjap_011886</name>
</gene>
<feature type="compositionally biased region" description="Basic and acidic residues" evidence="1">
    <location>
        <begin position="150"/>
        <end position="159"/>
    </location>
</feature>
<keyword evidence="4" id="KW-1185">Reference proteome</keyword>
<evidence type="ECO:0000313" key="3">
    <source>
        <dbReference type="EMBL" id="KAK9131399.1"/>
    </source>
</evidence>
<sequence>MGVYDEGRTNNSLQCRWGKILAAVNKFHGSYERLERSPKSGTTREEIKKEALRMYEDLNNGNSFKYEHCWELLIKNPKWCTKELTKTNDYRKQKVGNERDHPSPSTPFTPSNQNDEFINLDSPVIQGGATADGIEHPEGRKATKEKKRRLNEEKGVVDA</sequence>
<dbReference type="PANTHER" id="PTHR45023">
    <property type="match status" value="1"/>
</dbReference>
<evidence type="ECO:0000259" key="2">
    <source>
        <dbReference type="Pfam" id="PF14303"/>
    </source>
</evidence>
<dbReference type="AlphaFoldDB" id="A0AAP0JC90"/>
<evidence type="ECO:0000256" key="1">
    <source>
        <dbReference type="SAM" id="MobiDB-lite"/>
    </source>
</evidence>
<feature type="compositionally biased region" description="Basic and acidic residues" evidence="1">
    <location>
        <begin position="133"/>
        <end position="142"/>
    </location>
</feature>
<organism evidence="3 4">
    <name type="scientific">Stephania japonica</name>
    <dbReference type="NCBI Taxonomy" id="461633"/>
    <lineage>
        <taxon>Eukaryota</taxon>
        <taxon>Viridiplantae</taxon>
        <taxon>Streptophyta</taxon>
        <taxon>Embryophyta</taxon>
        <taxon>Tracheophyta</taxon>
        <taxon>Spermatophyta</taxon>
        <taxon>Magnoliopsida</taxon>
        <taxon>Ranunculales</taxon>
        <taxon>Menispermaceae</taxon>
        <taxon>Menispermoideae</taxon>
        <taxon>Cissampelideae</taxon>
        <taxon>Stephania</taxon>
    </lineage>
</organism>
<dbReference type="PANTHER" id="PTHR45023:SF4">
    <property type="entry name" value="GLYCINE-RICH PROTEIN-RELATED"/>
    <property type="match status" value="1"/>
</dbReference>
<dbReference type="Pfam" id="PF14303">
    <property type="entry name" value="NAM-associated"/>
    <property type="match status" value="1"/>
</dbReference>
<protein>
    <recommendedName>
        <fullName evidence="2">No apical meristem-associated C-terminal domain-containing protein</fullName>
    </recommendedName>
</protein>
<dbReference type="InterPro" id="IPR029466">
    <property type="entry name" value="NAM-associated_C"/>
</dbReference>
<feature type="compositionally biased region" description="Basic and acidic residues" evidence="1">
    <location>
        <begin position="89"/>
        <end position="102"/>
    </location>
</feature>